<feature type="region of interest" description="Disordered" evidence="1">
    <location>
        <begin position="1"/>
        <end position="56"/>
    </location>
</feature>
<name>A0AAJ0MPA9_9PEZI</name>
<evidence type="ECO:0000313" key="2">
    <source>
        <dbReference type="EMBL" id="KAK3489059.1"/>
    </source>
</evidence>
<keyword evidence="3" id="KW-1185">Reference proteome</keyword>
<gene>
    <name evidence="2" type="ORF">B0T23DRAFT_320286</name>
</gene>
<proteinExistence type="predicted"/>
<dbReference type="Proteomes" id="UP001285908">
    <property type="component" value="Unassembled WGS sequence"/>
</dbReference>
<reference evidence="2 3" key="1">
    <citation type="journal article" date="2023" name="Mol. Phylogenet. Evol.">
        <title>Genome-scale phylogeny and comparative genomics of the fungal order Sordariales.</title>
        <authorList>
            <person name="Hensen N."/>
            <person name="Bonometti L."/>
            <person name="Westerberg I."/>
            <person name="Brannstrom I.O."/>
            <person name="Guillou S."/>
            <person name="Cros-Aarteil S."/>
            <person name="Calhoun S."/>
            <person name="Haridas S."/>
            <person name="Kuo A."/>
            <person name="Mondo S."/>
            <person name="Pangilinan J."/>
            <person name="Riley R."/>
            <person name="LaButti K."/>
            <person name="Andreopoulos B."/>
            <person name="Lipzen A."/>
            <person name="Chen C."/>
            <person name="Yan M."/>
            <person name="Daum C."/>
            <person name="Ng V."/>
            <person name="Clum A."/>
            <person name="Steindorff A."/>
            <person name="Ohm R.A."/>
            <person name="Martin F."/>
            <person name="Silar P."/>
            <person name="Natvig D.O."/>
            <person name="Lalanne C."/>
            <person name="Gautier V."/>
            <person name="Ament-Velasquez S.L."/>
            <person name="Kruys A."/>
            <person name="Hutchinson M.I."/>
            <person name="Powell A.J."/>
            <person name="Barry K."/>
            <person name="Miller A.N."/>
            <person name="Grigoriev I.V."/>
            <person name="Debuchy R."/>
            <person name="Gladieux P."/>
            <person name="Hiltunen Thoren M."/>
            <person name="Johannesson H."/>
        </authorList>
    </citation>
    <scope>NUCLEOTIDE SEQUENCE [LARGE SCALE GENOMIC DNA]</scope>
    <source>
        <strain evidence="2 3">FGSC 10403</strain>
    </source>
</reference>
<feature type="compositionally biased region" description="Polar residues" evidence="1">
    <location>
        <begin position="35"/>
        <end position="45"/>
    </location>
</feature>
<feature type="compositionally biased region" description="Basic and acidic residues" evidence="1">
    <location>
        <begin position="46"/>
        <end position="56"/>
    </location>
</feature>
<protein>
    <submittedName>
        <fullName evidence="2">Uncharacterized protein</fullName>
    </submittedName>
</protein>
<comment type="caution">
    <text evidence="2">The sequence shown here is derived from an EMBL/GenBank/DDBJ whole genome shotgun (WGS) entry which is preliminary data.</text>
</comment>
<organism evidence="2 3">
    <name type="scientific">Neurospora hispaniola</name>
    <dbReference type="NCBI Taxonomy" id="588809"/>
    <lineage>
        <taxon>Eukaryota</taxon>
        <taxon>Fungi</taxon>
        <taxon>Dikarya</taxon>
        <taxon>Ascomycota</taxon>
        <taxon>Pezizomycotina</taxon>
        <taxon>Sordariomycetes</taxon>
        <taxon>Sordariomycetidae</taxon>
        <taxon>Sordariales</taxon>
        <taxon>Sordariaceae</taxon>
        <taxon>Neurospora</taxon>
    </lineage>
</organism>
<dbReference type="AlphaFoldDB" id="A0AAJ0MPA9"/>
<accession>A0AAJ0MPA9</accession>
<evidence type="ECO:0000313" key="3">
    <source>
        <dbReference type="Proteomes" id="UP001285908"/>
    </source>
</evidence>
<feature type="compositionally biased region" description="Basic and acidic residues" evidence="1">
    <location>
        <begin position="22"/>
        <end position="33"/>
    </location>
</feature>
<dbReference type="GeneID" id="87872784"/>
<evidence type="ECO:0000256" key="1">
    <source>
        <dbReference type="SAM" id="MobiDB-lite"/>
    </source>
</evidence>
<dbReference type="RefSeq" id="XP_062690766.1">
    <property type="nucleotide sequence ID" value="XM_062835162.1"/>
</dbReference>
<dbReference type="EMBL" id="JAULSX010000006">
    <property type="protein sequence ID" value="KAK3489059.1"/>
    <property type="molecule type" value="Genomic_DNA"/>
</dbReference>
<sequence length="102" mass="11548">MSSRTQACTTPPGRDQKRRPGHREWEAYDEKNKKATMTNPTTTSEKGYRTIDDNDCPREINTTVFRHRKTSGAAYSQIIHLASPAARSKTKSPMSKLPNQLI</sequence>